<protein>
    <submittedName>
        <fullName evidence="1">CarD family transcriptional regulator</fullName>
    </submittedName>
</protein>
<dbReference type="AlphaFoldDB" id="W0FL33"/>
<proteinExistence type="predicted"/>
<dbReference type="Gene3D" id="1.20.58.1290">
    <property type="entry name" value="CarD-like, C-terminal domain"/>
    <property type="match status" value="1"/>
</dbReference>
<reference evidence="1" key="1">
    <citation type="journal article" date="2013" name="PLoS ONE">
        <title>Metagenomic insights into the carbohydrate-active enzymes carried by the microorganisms adhering to solid digesta in the rumen of cows.</title>
        <authorList>
            <person name="Wang L."/>
            <person name="Hatem A."/>
            <person name="Catalyurek U.V."/>
            <person name="Morrison M."/>
            <person name="Yu Z."/>
        </authorList>
    </citation>
    <scope>NUCLEOTIDE SEQUENCE</scope>
</reference>
<organism evidence="1">
    <name type="scientific">uncultured bacterium Contig1532b</name>
    <dbReference type="NCBI Taxonomy" id="1393450"/>
    <lineage>
        <taxon>Bacteria</taxon>
        <taxon>environmental samples</taxon>
    </lineage>
</organism>
<dbReference type="InterPro" id="IPR042215">
    <property type="entry name" value="CarD-like_C"/>
</dbReference>
<evidence type="ECO:0000313" key="1">
    <source>
        <dbReference type="EMBL" id="AHF23685.1"/>
    </source>
</evidence>
<dbReference type="EMBL" id="KC246771">
    <property type="protein sequence ID" value="AHF23685.1"/>
    <property type="molecule type" value="Genomic_DNA"/>
</dbReference>
<sequence>MDNPAQTDKIKPIMTEKEADEFIKSLPVTGMEWIEDRNRRKEAFTRVLSSGTRSEIAALIELVISHRKLLENEGRKLNAQDERALDEAMRRIDNELAVIKGVEPQVIQEQIISMIDAV</sequence>
<name>W0FL33_9BACT</name>
<accession>W0FL33</accession>